<evidence type="ECO:0000256" key="8">
    <source>
        <dbReference type="ARBA" id="ARBA00023136"/>
    </source>
</evidence>
<dbReference type="AlphaFoldDB" id="A0A2C5X1D0"/>
<evidence type="ECO:0000256" key="6">
    <source>
        <dbReference type="ARBA" id="ARBA00022989"/>
    </source>
</evidence>
<evidence type="ECO:0008006" key="12">
    <source>
        <dbReference type="Google" id="ProtNLM"/>
    </source>
</evidence>
<comment type="caution">
    <text evidence="10">The sequence shown here is derived from an EMBL/GenBank/DDBJ whole genome shotgun (WGS) entry which is preliminary data.</text>
</comment>
<evidence type="ECO:0000313" key="10">
    <source>
        <dbReference type="EMBL" id="PHH52077.1"/>
    </source>
</evidence>
<comment type="subcellular location">
    <subcellularLocation>
        <location evidence="1">Mitochondrion outer membrane</location>
        <topology evidence="1">Single-pass membrane protein</topology>
    </subcellularLocation>
</comment>
<dbReference type="Pfam" id="PF10642">
    <property type="entry name" value="Tom5"/>
    <property type="match status" value="1"/>
</dbReference>
<evidence type="ECO:0000256" key="9">
    <source>
        <dbReference type="ARBA" id="ARBA00025716"/>
    </source>
</evidence>
<reference evidence="10 11" key="1">
    <citation type="journal article" date="2013" name="Fungal Biol.">
        <title>Analysis of microsatellite markers in the genome of the plant pathogen Ceratocystis fimbriata.</title>
        <authorList>
            <person name="Simpson M.C."/>
            <person name="Wilken P.M."/>
            <person name="Coetzee M.P."/>
            <person name="Wingfield M.J."/>
            <person name="Wingfield B.D."/>
        </authorList>
    </citation>
    <scope>NUCLEOTIDE SEQUENCE [LARGE SCALE GENOMIC DNA]</scope>
    <source>
        <strain evidence="10 11">CBS 114723</strain>
    </source>
</reference>
<evidence type="ECO:0000256" key="3">
    <source>
        <dbReference type="ARBA" id="ARBA00022692"/>
    </source>
</evidence>
<keyword evidence="7" id="KW-0496">Mitochondrion</keyword>
<dbReference type="EMBL" id="APWK03000077">
    <property type="protein sequence ID" value="PHH52077.1"/>
    <property type="molecule type" value="Genomic_DNA"/>
</dbReference>
<dbReference type="Proteomes" id="UP000222788">
    <property type="component" value="Unassembled WGS sequence"/>
</dbReference>
<sequence length="48" mass="5399">MFFQPPPPSEEEIRQQEADASFAIQRSVVAAVLLYLSPFAIDAVKMIF</sequence>
<keyword evidence="4" id="KW-1000">Mitochondrion outer membrane</keyword>
<name>A0A2C5X1D0_9PEZI</name>
<keyword evidence="11" id="KW-1185">Reference proteome</keyword>
<evidence type="ECO:0000256" key="4">
    <source>
        <dbReference type="ARBA" id="ARBA00022787"/>
    </source>
</evidence>
<keyword evidence="5" id="KW-0653">Protein transport</keyword>
<dbReference type="GO" id="GO:0015031">
    <property type="term" value="P:protein transport"/>
    <property type="evidence" value="ECO:0007669"/>
    <property type="project" value="UniProtKB-KW"/>
</dbReference>
<organism evidence="10 11">
    <name type="scientific">Ceratocystis fimbriata CBS 114723</name>
    <dbReference type="NCBI Taxonomy" id="1035309"/>
    <lineage>
        <taxon>Eukaryota</taxon>
        <taxon>Fungi</taxon>
        <taxon>Dikarya</taxon>
        <taxon>Ascomycota</taxon>
        <taxon>Pezizomycotina</taxon>
        <taxon>Sordariomycetes</taxon>
        <taxon>Hypocreomycetidae</taxon>
        <taxon>Microascales</taxon>
        <taxon>Ceratocystidaceae</taxon>
        <taxon>Ceratocystis</taxon>
    </lineage>
</organism>
<evidence type="ECO:0000256" key="2">
    <source>
        <dbReference type="ARBA" id="ARBA00022448"/>
    </source>
</evidence>
<keyword evidence="2" id="KW-0813">Transport</keyword>
<dbReference type="InterPro" id="IPR019603">
    <property type="entry name" value="Tom5"/>
</dbReference>
<keyword evidence="3" id="KW-0812">Transmembrane</keyword>
<evidence type="ECO:0000256" key="7">
    <source>
        <dbReference type="ARBA" id="ARBA00023128"/>
    </source>
</evidence>
<reference evidence="10 11" key="2">
    <citation type="journal article" date="2013" name="IMA Fungus">
        <title>IMA Genome-F 1: Ceratocystis fimbriata: Draft nuclear genome sequence for the plant pathogen, Ceratocystis fimbriata.</title>
        <authorList>
            <person name="Wilken P.M."/>
            <person name="Steenkamp E.T."/>
            <person name="Wingfield M.J."/>
            <person name="de Beer Z.W."/>
            <person name="Wingfield B.D."/>
        </authorList>
    </citation>
    <scope>NUCLEOTIDE SEQUENCE [LARGE SCALE GENOMIC DNA]</scope>
    <source>
        <strain evidence="10 11">CBS 114723</strain>
    </source>
</reference>
<keyword evidence="8" id="KW-0472">Membrane</keyword>
<gene>
    <name evidence="10" type="ORF">CFIMG_004291RA</name>
</gene>
<dbReference type="GO" id="GO:0006626">
    <property type="term" value="P:protein targeting to mitochondrion"/>
    <property type="evidence" value="ECO:0007669"/>
    <property type="project" value="UniProtKB-ARBA"/>
</dbReference>
<dbReference type="OrthoDB" id="4150500at2759"/>
<dbReference type="GO" id="GO:0005741">
    <property type="term" value="C:mitochondrial outer membrane"/>
    <property type="evidence" value="ECO:0007669"/>
    <property type="project" value="UniProtKB-SubCell"/>
</dbReference>
<comment type="similarity">
    <text evidence="9">Belongs to the Tom5 family.</text>
</comment>
<keyword evidence="6" id="KW-1133">Transmembrane helix</keyword>
<evidence type="ECO:0000313" key="11">
    <source>
        <dbReference type="Proteomes" id="UP000222788"/>
    </source>
</evidence>
<accession>A0A2C5X1D0</accession>
<evidence type="ECO:0000256" key="1">
    <source>
        <dbReference type="ARBA" id="ARBA00004572"/>
    </source>
</evidence>
<proteinExistence type="inferred from homology"/>
<protein>
    <recommendedName>
        <fullName evidence="12">Mitochondrial import receptor subunit tom5</fullName>
    </recommendedName>
</protein>
<evidence type="ECO:0000256" key="5">
    <source>
        <dbReference type="ARBA" id="ARBA00022927"/>
    </source>
</evidence>